<dbReference type="InterPro" id="IPR021493">
    <property type="entry name" value="DUF3147"/>
</dbReference>
<keyword evidence="1" id="KW-0812">Transmembrane</keyword>
<evidence type="ECO:0008006" key="4">
    <source>
        <dbReference type="Google" id="ProtNLM"/>
    </source>
</evidence>
<feature type="transmembrane region" description="Helical" evidence="1">
    <location>
        <begin position="39"/>
        <end position="60"/>
    </location>
</feature>
<dbReference type="Pfam" id="PF11345">
    <property type="entry name" value="DUF3147"/>
    <property type="match status" value="1"/>
</dbReference>
<evidence type="ECO:0000313" key="2">
    <source>
        <dbReference type="EMBL" id="KGJ71272.1"/>
    </source>
</evidence>
<keyword evidence="1" id="KW-0472">Membrane</keyword>
<protein>
    <recommendedName>
        <fullName evidence="4">DUF3147 family protein</fullName>
    </recommendedName>
</protein>
<dbReference type="Proteomes" id="UP000024900">
    <property type="component" value="Unassembled WGS sequence"/>
</dbReference>
<reference evidence="2 3" key="1">
    <citation type="journal article" date="2014" name="BMC Genomics">
        <title>Comparative genomics of Bradyrhizobium japonicum CPAC 15 and Bradyrhizobium diazoefficiens CPAC 7: elite model strains for understanding symbiotic performance with soybean.</title>
        <authorList>
            <person name="Siqueira A.F."/>
            <person name="Ormeno-Orrillo E."/>
            <person name="Souza R.C."/>
            <person name="Rodrigues E.P."/>
            <person name="Almeida L.G."/>
            <person name="Barcellos F.G."/>
            <person name="Batista J.S."/>
            <person name="Nakatami A.S."/>
            <person name="Martinez-Romero E."/>
            <person name="Vasconcelos A.T."/>
            <person name="Hungria M."/>
        </authorList>
    </citation>
    <scope>NUCLEOTIDE SEQUENCE [LARGE SCALE GENOMIC DNA]</scope>
    <source>
        <strain evidence="2 3">SEMIA 5080</strain>
    </source>
</reference>
<name>A0A837CQ34_9BRAD</name>
<sequence length="154" mass="16535">MKVSPSSLREGRWYEYLVRFGLGGAATAFTGLISSRYGASIGGLFLALPAIFCASATLIEKHELRRKREAGLEGRRRGREAAALDAAGAALGALGMLAFAAVFWFLVERSVAGAFIGASLAWLTVAVAAWFVRRQVRLARLAQRDSGTALSRCR</sequence>
<comment type="caution">
    <text evidence="2">The sequence shown here is derived from an EMBL/GenBank/DDBJ whole genome shotgun (WGS) entry which is preliminary data.</text>
</comment>
<keyword evidence="1" id="KW-1133">Transmembrane helix</keyword>
<proteinExistence type="predicted"/>
<feature type="transmembrane region" description="Helical" evidence="1">
    <location>
        <begin position="81"/>
        <end position="106"/>
    </location>
</feature>
<organism evidence="2 3">
    <name type="scientific">Bradyrhizobium diazoefficiens SEMIA 5080</name>
    <dbReference type="NCBI Taxonomy" id="754504"/>
    <lineage>
        <taxon>Bacteria</taxon>
        <taxon>Pseudomonadati</taxon>
        <taxon>Pseudomonadota</taxon>
        <taxon>Alphaproteobacteria</taxon>
        <taxon>Hyphomicrobiales</taxon>
        <taxon>Nitrobacteraceae</taxon>
        <taxon>Bradyrhizobium</taxon>
    </lineage>
</organism>
<evidence type="ECO:0000256" key="1">
    <source>
        <dbReference type="SAM" id="Phobius"/>
    </source>
</evidence>
<dbReference type="EMBL" id="ADOU02000004">
    <property type="protein sequence ID" value="KGJ71272.1"/>
    <property type="molecule type" value="Genomic_DNA"/>
</dbReference>
<gene>
    <name evidence="2" type="ORF">BJA5080_07841</name>
</gene>
<dbReference type="RefSeq" id="WP_028175750.1">
    <property type="nucleotide sequence ID" value="NZ_ADOU02000004.1"/>
</dbReference>
<feature type="transmembrane region" description="Helical" evidence="1">
    <location>
        <begin position="112"/>
        <end position="132"/>
    </location>
</feature>
<dbReference type="AlphaFoldDB" id="A0A837CQ34"/>
<accession>A0A837CQ34</accession>
<feature type="transmembrane region" description="Helical" evidence="1">
    <location>
        <begin position="16"/>
        <end position="33"/>
    </location>
</feature>
<evidence type="ECO:0000313" key="3">
    <source>
        <dbReference type="Proteomes" id="UP000024900"/>
    </source>
</evidence>